<dbReference type="GO" id="GO:0005737">
    <property type="term" value="C:cytoplasm"/>
    <property type="evidence" value="ECO:0007669"/>
    <property type="project" value="TreeGrafter"/>
</dbReference>
<feature type="domain" description="Peptidase M1 membrane alanine aminopeptidase" evidence="2">
    <location>
        <begin position="680"/>
        <end position="825"/>
    </location>
</feature>
<evidence type="ECO:0000259" key="2">
    <source>
        <dbReference type="Pfam" id="PF01433"/>
    </source>
</evidence>
<dbReference type="Gene3D" id="2.60.40.1730">
    <property type="entry name" value="tricorn interacting facor f3 domain"/>
    <property type="match status" value="1"/>
</dbReference>
<dbReference type="InterPro" id="IPR050344">
    <property type="entry name" value="Peptidase_M1_aminopeptidases"/>
</dbReference>
<keyword evidence="1" id="KW-0732">Signal</keyword>
<evidence type="ECO:0000256" key="1">
    <source>
        <dbReference type="SAM" id="SignalP"/>
    </source>
</evidence>
<dbReference type="GO" id="GO:0042277">
    <property type="term" value="F:peptide binding"/>
    <property type="evidence" value="ECO:0007669"/>
    <property type="project" value="TreeGrafter"/>
</dbReference>
<evidence type="ECO:0000313" key="3">
    <source>
        <dbReference type="EMBL" id="AHN97860.1"/>
    </source>
</evidence>
<dbReference type="GO" id="GO:0008270">
    <property type="term" value="F:zinc ion binding"/>
    <property type="evidence" value="ECO:0007669"/>
    <property type="project" value="InterPro"/>
</dbReference>
<dbReference type="GO" id="GO:0043171">
    <property type="term" value="P:peptide catabolic process"/>
    <property type="evidence" value="ECO:0007669"/>
    <property type="project" value="TreeGrafter"/>
</dbReference>
<dbReference type="SUPFAM" id="SSF63737">
    <property type="entry name" value="Leukotriene A4 hydrolase N-terminal domain"/>
    <property type="match status" value="1"/>
</dbReference>
<feature type="signal peptide" evidence="1">
    <location>
        <begin position="1"/>
        <end position="26"/>
    </location>
</feature>
<name>X2LBI0_9BACT</name>
<dbReference type="InterPro" id="IPR014782">
    <property type="entry name" value="Peptidase_M1_dom"/>
</dbReference>
<dbReference type="InterPro" id="IPR027268">
    <property type="entry name" value="Peptidase_M4/M1_CTD_sf"/>
</dbReference>
<dbReference type="Gene3D" id="1.10.390.10">
    <property type="entry name" value="Neutral Protease Domain 2"/>
    <property type="match status" value="1"/>
</dbReference>
<dbReference type="AlphaFoldDB" id="X2LBI0"/>
<dbReference type="GO" id="GO:0070006">
    <property type="term" value="F:metalloaminopeptidase activity"/>
    <property type="evidence" value="ECO:0007669"/>
    <property type="project" value="TreeGrafter"/>
</dbReference>
<dbReference type="GO" id="GO:0016020">
    <property type="term" value="C:membrane"/>
    <property type="evidence" value="ECO:0007669"/>
    <property type="project" value="TreeGrafter"/>
</dbReference>
<reference evidence="3" key="1">
    <citation type="submission" date="2013-10" db="EMBL/GenBank/DDBJ databases">
        <title>Functional metagenomics reveals novel beta-galactosidases not predictable from gene sequences.</title>
        <authorList>
            <person name="Cheng J."/>
            <person name="Engel K."/>
            <person name="Romantsov T."/>
            <person name="Neufeld J.D."/>
            <person name="Rose D.R."/>
            <person name="Charles T.C."/>
        </authorList>
    </citation>
    <scope>NUCLEOTIDE SEQUENCE</scope>
</reference>
<protein>
    <recommendedName>
        <fullName evidence="2">Peptidase M1 membrane alanine aminopeptidase domain-containing protein</fullName>
    </recommendedName>
</protein>
<dbReference type="EMBL" id="KF796602">
    <property type="protein sequence ID" value="AHN97860.1"/>
    <property type="molecule type" value="Genomic_DNA"/>
</dbReference>
<dbReference type="SUPFAM" id="SSF55486">
    <property type="entry name" value="Metalloproteases ('zincins'), catalytic domain"/>
    <property type="match status" value="1"/>
</dbReference>
<organism evidence="3">
    <name type="scientific">uncultured bacterium lac121</name>
    <dbReference type="NCBI Taxonomy" id="1447236"/>
    <lineage>
        <taxon>Bacteria</taxon>
        <taxon>environmental samples</taxon>
    </lineage>
</organism>
<dbReference type="InterPro" id="IPR042097">
    <property type="entry name" value="Aminopeptidase_N-like_N_sf"/>
</dbReference>
<dbReference type="GO" id="GO:0005615">
    <property type="term" value="C:extracellular space"/>
    <property type="evidence" value="ECO:0007669"/>
    <property type="project" value="TreeGrafter"/>
</dbReference>
<dbReference type="PANTHER" id="PTHR11533:SF174">
    <property type="entry name" value="PUROMYCIN-SENSITIVE AMINOPEPTIDASE-RELATED"/>
    <property type="match status" value="1"/>
</dbReference>
<sequence length="916" mass="102623">MKRPWVLAALLWAALLGAVVRLNATAAAAPQDDDQQVRAVLQRLEEIVLKDDSSGFRALLAGTMDPEQAEEFAGTELRPGATRAVIRERGRDRLTGVPQGAGYRLVVDAFVESGDRARIATWRLDLKKTDESEWRVTGLKRLSGVDSVYRLSLNATRQFKASQFKLRSEDFDLTLIDGSVFTIDTDQGVTGFVLLGRGDLRFRPTPDTEKGQVRIFAGADTLESRFDAAYIRVGAVDMHADVTQLVERPIDPRELRRAEQLFREESVKTFGLALGDLSPDSWSLLPAAGDFLAEVHTRRFDTLTYSRARAESEDVSLFERRHQRKIAAYASVEKVASYGRFYNEDDLVEYDILDHDIDLVVDPERQWIEGHATVRLETRTPFISQITMALAESLVVRSVVSDEYGWLFSVRVKNQNTLLVSLPMPLPRETQITLRIAYGGRLRPQIPDRETLALGRAAEPQQNRGDGLYQPPSQTEPNFLYSSRSYWYPQASISDYSTATMRISVPATLSCVGTGELASGSPTLVRGKQPSLNRKVYQLTATRPIRYLAFIVSRFTQAEQTTVVFDKAPGGDDPGAGSATAAGTALPGALAGLDVRIESNPGQQYRGREIVAQAADIARFYQTLIGDAPYESFTLALVESDLPGGHSPGYFAVLNQPRPDTPFVWHNDPANFHGYPEFFLAHELAHQWWGQAVGWGNYHEQWLSEGFAQYFAALYAQHHHGNETFAAVLRHMRRWSIDQSAQGPVYLGNRLGHLRRESRVFRALVYNKGGVVLHMLRRLIGDEAFFRGIRQFYAESRFHKASTDQLRLAMEREAGRPLERFFERWIYGSTLPKVTFSYRVEATAAAQEVVLHFEQSGELFDLPVTVTLQYGDRRSVDVIVPVTDQTVDKRVALDGPLRSVEISRDDGMIAEVSKGP</sequence>
<dbReference type="Pfam" id="PF01433">
    <property type="entry name" value="Peptidase_M1"/>
    <property type="match status" value="1"/>
</dbReference>
<feature type="chain" id="PRO_5004952502" description="Peptidase M1 membrane alanine aminopeptidase domain-containing protein" evidence="1">
    <location>
        <begin position="27"/>
        <end position="916"/>
    </location>
</feature>
<accession>X2LBI0</accession>
<dbReference type="PANTHER" id="PTHR11533">
    <property type="entry name" value="PROTEASE M1 ZINC METALLOPROTEASE"/>
    <property type="match status" value="1"/>
</dbReference>
<proteinExistence type="predicted"/>